<dbReference type="Proteomes" id="UP001221757">
    <property type="component" value="Unassembled WGS sequence"/>
</dbReference>
<sequence length="64" mass="7597">TDKDLPHRTALTDRIFKQYREVHQSLVEDFKRAYGRIHFTGDVWSKGDLSSHFAISTHFCMRDE</sequence>
<evidence type="ECO:0000313" key="1">
    <source>
        <dbReference type="EMBL" id="KAJ7697180.1"/>
    </source>
</evidence>
<reference evidence="1" key="1">
    <citation type="submission" date="2023-03" db="EMBL/GenBank/DDBJ databases">
        <title>Massive genome expansion in bonnet fungi (Mycena s.s.) driven by repeated elements and novel gene families across ecological guilds.</title>
        <authorList>
            <consortium name="Lawrence Berkeley National Laboratory"/>
            <person name="Harder C.B."/>
            <person name="Miyauchi S."/>
            <person name="Viragh M."/>
            <person name="Kuo A."/>
            <person name="Thoen E."/>
            <person name="Andreopoulos B."/>
            <person name="Lu D."/>
            <person name="Skrede I."/>
            <person name="Drula E."/>
            <person name="Henrissat B."/>
            <person name="Morin E."/>
            <person name="Kohler A."/>
            <person name="Barry K."/>
            <person name="LaButti K."/>
            <person name="Morin E."/>
            <person name="Salamov A."/>
            <person name="Lipzen A."/>
            <person name="Mereny Z."/>
            <person name="Hegedus B."/>
            <person name="Baldrian P."/>
            <person name="Stursova M."/>
            <person name="Weitz H."/>
            <person name="Taylor A."/>
            <person name="Grigoriev I.V."/>
            <person name="Nagy L.G."/>
            <person name="Martin F."/>
            <person name="Kauserud H."/>
        </authorList>
    </citation>
    <scope>NUCLEOTIDE SEQUENCE</scope>
    <source>
        <strain evidence="1">CBHHK067</strain>
    </source>
</reference>
<feature type="non-terminal residue" evidence="1">
    <location>
        <position position="1"/>
    </location>
</feature>
<name>A0AAD7GIX9_MYCRO</name>
<feature type="non-terminal residue" evidence="1">
    <location>
        <position position="64"/>
    </location>
</feature>
<gene>
    <name evidence="1" type="ORF">B0H17DRAFT_833559</name>
</gene>
<comment type="caution">
    <text evidence="1">The sequence shown here is derived from an EMBL/GenBank/DDBJ whole genome shotgun (WGS) entry which is preliminary data.</text>
</comment>
<dbReference type="EMBL" id="JARKIE010000031">
    <property type="protein sequence ID" value="KAJ7697180.1"/>
    <property type="molecule type" value="Genomic_DNA"/>
</dbReference>
<evidence type="ECO:0000313" key="2">
    <source>
        <dbReference type="Proteomes" id="UP001221757"/>
    </source>
</evidence>
<proteinExistence type="predicted"/>
<keyword evidence="2" id="KW-1185">Reference proteome</keyword>
<organism evidence="1 2">
    <name type="scientific">Mycena rosella</name>
    <name type="common">Pink bonnet</name>
    <name type="synonym">Agaricus rosellus</name>
    <dbReference type="NCBI Taxonomy" id="1033263"/>
    <lineage>
        <taxon>Eukaryota</taxon>
        <taxon>Fungi</taxon>
        <taxon>Dikarya</taxon>
        <taxon>Basidiomycota</taxon>
        <taxon>Agaricomycotina</taxon>
        <taxon>Agaricomycetes</taxon>
        <taxon>Agaricomycetidae</taxon>
        <taxon>Agaricales</taxon>
        <taxon>Marasmiineae</taxon>
        <taxon>Mycenaceae</taxon>
        <taxon>Mycena</taxon>
    </lineage>
</organism>
<accession>A0AAD7GIX9</accession>
<protein>
    <submittedName>
        <fullName evidence="1">Uncharacterized protein</fullName>
    </submittedName>
</protein>
<dbReference type="AlphaFoldDB" id="A0AAD7GIX9"/>